<sequence length="144" mass="16129">MKNCIRKDTSMGRKPKKILDASISPSKLPLRPSVRFRLAKSDTFFGPGVAEFLTLVDQTGSMQTACREMEMSYSKGWKIIKKAEEYLGCSLIESRSGGASGGSSHLTEEARDLLTRYLDMEKELKAEAAQLFEKYFGDYPNKSL</sequence>
<proteinExistence type="predicted"/>
<dbReference type="RefSeq" id="WP_349229052.1">
    <property type="nucleotide sequence ID" value="NZ_JBBMFJ010000010.1"/>
</dbReference>
<evidence type="ECO:0000313" key="3">
    <source>
        <dbReference type="Proteomes" id="UP001437460"/>
    </source>
</evidence>
<dbReference type="InterPro" id="IPR000847">
    <property type="entry name" value="LysR_HTH_N"/>
</dbReference>
<dbReference type="InterPro" id="IPR036388">
    <property type="entry name" value="WH-like_DNA-bd_sf"/>
</dbReference>
<dbReference type="SUPFAM" id="SSF46785">
    <property type="entry name" value="Winged helix' DNA-binding domain"/>
    <property type="match status" value="1"/>
</dbReference>
<dbReference type="PANTHER" id="PTHR30432">
    <property type="entry name" value="TRANSCRIPTIONAL REGULATOR MODE"/>
    <property type="match status" value="1"/>
</dbReference>
<dbReference type="EMBL" id="JBBMFJ010000010">
    <property type="protein sequence ID" value="MEQ2562819.1"/>
    <property type="molecule type" value="Genomic_DNA"/>
</dbReference>
<dbReference type="PANTHER" id="PTHR30432:SF1">
    <property type="entry name" value="DNA-BINDING TRANSCRIPTIONAL DUAL REGULATOR MODE"/>
    <property type="match status" value="1"/>
</dbReference>
<organism evidence="2 3">
    <name type="scientific">Ventrimonas faecis</name>
    <dbReference type="NCBI Taxonomy" id="3133170"/>
    <lineage>
        <taxon>Bacteria</taxon>
        <taxon>Bacillati</taxon>
        <taxon>Bacillota</taxon>
        <taxon>Clostridia</taxon>
        <taxon>Lachnospirales</taxon>
        <taxon>Lachnospiraceae</taxon>
        <taxon>Ventrimonas</taxon>
    </lineage>
</organism>
<keyword evidence="3" id="KW-1185">Reference proteome</keyword>
<evidence type="ECO:0000313" key="2">
    <source>
        <dbReference type="EMBL" id="MEQ2562819.1"/>
    </source>
</evidence>
<protein>
    <submittedName>
        <fullName evidence="2">LysR family transcriptional regulator</fullName>
    </submittedName>
</protein>
<dbReference type="InterPro" id="IPR036390">
    <property type="entry name" value="WH_DNA-bd_sf"/>
</dbReference>
<evidence type="ECO:0000259" key="1">
    <source>
        <dbReference type="Pfam" id="PF00126"/>
    </source>
</evidence>
<feature type="domain" description="HTH lysR-type" evidence="1">
    <location>
        <begin position="54"/>
        <end position="111"/>
    </location>
</feature>
<dbReference type="Gene3D" id="1.10.10.10">
    <property type="entry name" value="Winged helix-like DNA-binding domain superfamily/Winged helix DNA-binding domain"/>
    <property type="match status" value="1"/>
</dbReference>
<gene>
    <name evidence="2" type="ORF">WMO41_06540</name>
</gene>
<reference evidence="2 3" key="1">
    <citation type="submission" date="2024-03" db="EMBL/GenBank/DDBJ databases">
        <title>Human intestinal bacterial collection.</title>
        <authorList>
            <person name="Pauvert C."/>
            <person name="Hitch T.C.A."/>
            <person name="Clavel T."/>
        </authorList>
    </citation>
    <scope>NUCLEOTIDE SEQUENCE [LARGE SCALE GENOMIC DNA]</scope>
    <source>
        <strain evidence="2 3">CLA-AP-H27</strain>
    </source>
</reference>
<dbReference type="InterPro" id="IPR051815">
    <property type="entry name" value="Molybdate_resp_trans_reg"/>
</dbReference>
<dbReference type="Proteomes" id="UP001437460">
    <property type="component" value="Unassembled WGS sequence"/>
</dbReference>
<dbReference type="Pfam" id="PF00126">
    <property type="entry name" value="HTH_1"/>
    <property type="match status" value="1"/>
</dbReference>
<accession>A0ABV1HKH4</accession>
<name>A0ABV1HKH4_9FIRM</name>
<comment type="caution">
    <text evidence="2">The sequence shown here is derived from an EMBL/GenBank/DDBJ whole genome shotgun (WGS) entry which is preliminary data.</text>
</comment>